<dbReference type="PANTHER" id="PTHR46796:SF13">
    <property type="entry name" value="HTH-TYPE TRANSCRIPTIONAL ACTIVATOR RHAS"/>
    <property type="match status" value="1"/>
</dbReference>
<evidence type="ECO:0000256" key="2">
    <source>
        <dbReference type="ARBA" id="ARBA00023125"/>
    </source>
</evidence>
<organism evidence="5 6">
    <name type="scientific">Anseongella ginsenosidimutans</name>
    <dbReference type="NCBI Taxonomy" id="496056"/>
    <lineage>
        <taxon>Bacteria</taxon>
        <taxon>Pseudomonadati</taxon>
        <taxon>Bacteroidota</taxon>
        <taxon>Sphingobacteriia</taxon>
        <taxon>Sphingobacteriales</taxon>
        <taxon>Sphingobacteriaceae</taxon>
        <taxon>Anseongella</taxon>
    </lineage>
</organism>
<dbReference type="GO" id="GO:0003700">
    <property type="term" value="F:DNA-binding transcription factor activity"/>
    <property type="evidence" value="ECO:0007669"/>
    <property type="project" value="InterPro"/>
</dbReference>
<reference evidence="5 6" key="1">
    <citation type="submission" date="2019-03" db="EMBL/GenBank/DDBJ databases">
        <title>Genomic Encyclopedia of Type Strains, Phase IV (KMG-IV): sequencing the most valuable type-strain genomes for metagenomic binning, comparative biology and taxonomic classification.</title>
        <authorList>
            <person name="Goeker M."/>
        </authorList>
    </citation>
    <scope>NUCLEOTIDE SEQUENCE [LARGE SCALE GENOMIC DNA]</scope>
    <source>
        <strain evidence="5 6">DSM 21100</strain>
    </source>
</reference>
<dbReference type="Pfam" id="PF12833">
    <property type="entry name" value="HTH_18"/>
    <property type="match status" value="1"/>
</dbReference>
<evidence type="ECO:0000259" key="4">
    <source>
        <dbReference type="PROSITE" id="PS01124"/>
    </source>
</evidence>
<evidence type="ECO:0000256" key="3">
    <source>
        <dbReference type="ARBA" id="ARBA00023163"/>
    </source>
</evidence>
<dbReference type="InterPro" id="IPR018060">
    <property type="entry name" value="HTH_AraC"/>
</dbReference>
<keyword evidence="3" id="KW-0804">Transcription</keyword>
<name>A0A4R3KYW3_9SPHI</name>
<gene>
    <name evidence="5" type="ORF">EDD80_101446</name>
</gene>
<dbReference type="PANTHER" id="PTHR46796">
    <property type="entry name" value="HTH-TYPE TRANSCRIPTIONAL ACTIVATOR RHAS-RELATED"/>
    <property type="match status" value="1"/>
</dbReference>
<dbReference type="InterPro" id="IPR050204">
    <property type="entry name" value="AraC_XylS_family_regulators"/>
</dbReference>
<keyword evidence="1" id="KW-0805">Transcription regulation</keyword>
<dbReference type="InterPro" id="IPR046532">
    <property type="entry name" value="DUF6597"/>
</dbReference>
<dbReference type="InterPro" id="IPR009057">
    <property type="entry name" value="Homeodomain-like_sf"/>
</dbReference>
<dbReference type="GO" id="GO:0043565">
    <property type="term" value="F:sequence-specific DNA binding"/>
    <property type="evidence" value="ECO:0007669"/>
    <property type="project" value="InterPro"/>
</dbReference>
<comment type="caution">
    <text evidence="5">The sequence shown here is derived from an EMBL/GenBank/DDBJ whole genome shotgun (WGS) entry which is preliminary data.</text>
</comment>
<evidence type="ECO:0000256" key="1">
    <source>
        <dbReference type="ARBA" id="ARBA00023015"/>
    </source>
</evidence>
<dbReference type="AlphaFoldDB" id="A0A4R3KYW3"/>
<dbReference type="OrthoDB" id="662446at2"/>
<evidence type="ECO:0000313" key="5">
    <source>
        <dbReference type="EMBL" id="TCS90246.1"/>
    </source>
</evidence>
<dbReference type="RefSeq" id="WP_132127690.1">
    <property type="nucleotide sequence ID" value="NZ_CP042432.1"/>
</dbReference>
<dbReference type="Proteomes" id="UP000295807">
    <property type="component" value="Unassembled WGS sequence"/>
</dbReference>
<proteinExistence type="predicted"/>
<keyword evidence="6" id="KW-1185">Reference proteome</keyword>
<dbReference type="Gene3D" id="1.10.10.60">
    <property type="entry name" value="Homeodomain-like"/>
    <property type="match status" value="1"/>
</dbReference>
<dbReference type="EMBL" id="SMAD01000001">
    <property type="protein sequence ID" value="TCS90246.1"/>
    <property type="molecule type" value="Genomic_DNA"/>
</dbReference>
<feature type="domain" description="HTH araC/xylS-type" evidence="4">
    <location>
        <begin position="158"/>
        <end position="259"/>
    </location>
</feature>
<sequence length="289" mass="33069">MFYQSYLPSTRFRDLVARYMIVIDDGKHTGWQKMDVVPNGLPGLGFSYGENFHYFAGCEPSKEISSANVVGIHSSPYTTTWKNPMRLFVIVFRPLGLYQLLKQDMGALKNDLTSFNLLGLTESEAICERLSVLPAHEDKIAFMETWMAGKLSGKDVKTTLTGHITDLILERKGMVSISSLATELHVNKKYIERHFNEQLGLTPKEYADIIRFSYLNTLMLRESISCSELTYLGDFYDQSHLIKHFQRMTGLTPKAFKENAKLSPEALFLRKHNIFELISRTPGFIVQEY</sequence>
<dbReference type="Pfam" id="PF20240">
    <property type="entry name" value="DUF6597"/>
    <property type="match status" value="1"/>
</dbReference>
<accession>A0A4R3KYW3</accession>
<protein>
    <submittedName>
        <fullName evidence="5">Helix-turn-helix protein</fullName>
    </submittedName>
</protein>
<dbReference type="SUPFAM" id="SSF46689">
    <property type="entry name" value="Homeodomain-like"/>
    <property type="match status" value="1"/>
</dbReference>
<dbReference type="PROSITE" id="PS01124">
    <property type="entry name" value="HTH_ARAC_FAMILY_2"/>
    <property type="match status" value="1"/>
</dbReference>
<dbReference type="SMART" id="SM00342">
    <property type="entry name" value="HTH_ARAC"/>
    <property type="match status" value="1"/>
</dbReference>
<evidence type="ECO:0000313" key="6">
    <source>
        <dbReference type="Proteomes" id="UP000295807"/>
    </source>
</evidence>
<keyword evidence="2" id="KW-0238">DNA-binding</keyword>